<organism evidence="1 2">
    <name type="scientific">Caballeronia fortuita</name>
    <dbReference type="NCBI Taxonomy" id="1777138"/>
    <lineage>
        <taxon>Bacteria</taxon>
        <taxon>Pseudomonadati</taxon>
        <taxon>Pseudomonadota</taxon>
        <taxon>Betaproteobacteria</taxon>
        <taxon>Burkholderiales</taxon>
        <taxon>Burkholderiaceae</taxon>
        <taxon>Caballeronia</taxon>
    </lineage>
</organism>
<dbReference type="AlphaFoldDB" id="A0A158AG46"/>
<protein>
    <submittedName>
        <fullName evidence="1">Uncharacterized protein</fullName>
    </submittedName>
</protein>
<name>A0A158AG46_9BURK</name>
<keyword evidence="2" id="KW-1185">Reference proteome</keyword>
<dbReference type="EMBL" id="FCNX02000003">
    <property type="protein sequence ID" value="SAK56821.1"/>
    <property type="molecule type" value="Genomic_DNA"/>
</dbReference>
<comment type="caution">
    <text evidence="1">The sequence shown here is derived from an EMBL/GenBank/DDBJ whole genome shotgun (WGS) entry which is preliminary data.</text>
</comment>
<sequence length="78" mass="8221">MLSGRGCDLTFLSHQASHHSLQDEQLMSYQGCAQPTIAVTAVSALEDVCDDATRIRISISDEPTCAVIEAGSASKPQG</sequence>
<proteinExistence type="predicted"/>
<evidence type="ECO:0000313" key="2">
    <source>
        <dbReference type="Proteomes" id="UP000054903"/>
    </source>
</evidence>
<gene>
    <name evidence="1" type="ORF">AWB77_01762</name>
</gene>
<dbReference type="Proteomes" id="UP000054903">
    <property type="component" value="Unassembled WGS sequence"/>
</dbReference>
<evidence type="ECO:0000313" key="1">
    <source>
        <dbReference type="EMBL" id="SAK56821.1"/>
    </source>
</evidence>
<reference evidence="1" key="1">
    <citation type="submission" date="2016-01" db="EMBL/GenBank/DDBJ databases">
        <authorList>
            <person name="Peeters C."/>
        </authorList>
    </citation>
    <scope>NUCLEOTIDE SEQUENCE</scope>
    <source>
        <strain evidence="1">LMG 29320</strain>
    </source>
</reference>
<accession>A0A158AG46</accession>